<organism evidence="1 2">
    <name type="scientific">Paenibacillus tianjinensis</name>
    <dbReference type="NCBI Taxonomy" id="2810347"/>
    <lineage>
        <taxon>Bacteria</taxon>
        <taxon>Bacillati</taxon>
        <taxon>Bacillota</taxon>
        <taxon>Bacilli</taxon>
        <taxon>Bacillales</taxon>
        <taxon>Paenibacillaceae</taxon>
        <taxon>Paenibacillus</taxon>
    </lineage>
</organism>
<gene>
    <name evidence="1" type="ORF">JRJ22_19805</name>
</gene>
<evidence type="ECO:0000313" key="1">
    <source>
        <dbReference type="EMBL" id="QSF43510.1"/>
    </source>
</evidence>
<reference evidence="1 2" key="1">
    <citation type="submission" date="2021-02" db="EMBL/GenBank/DDBJ databases">
        <title>Paenibacillus tianjinensis sp. nov.</title>
        <authorList>
            <person name="Liu H."/>
        </authorList>
    </citation>
    <scope>NUCLEOTIDE SEQUENCE [LARGE SCALE GENOMIC DNA]</scope>
    <source>
        <strain evidence="1 2">TB2019</strain>
    </source>
</reference>
<keyword evidence="2" id="KW-1185">Reference proteome</keyword>
<accession>A0ABX7LAN7</accession>
<dbReference type="Proteomes" id="UP000663452">
    <property type="component" value="Chromosome"/>
</dbReference>
<evidence type="ECO:0000313" key="2">
    <source>
        <dbReference type="Proteomes" id="UP000663452"/>
    </source>
</evidence>
<dbReference type="RefSeq" id="WP_206101143.1">
    <property type="nucleotide sequence ID" value="NZ_CP070969.1"/>
</dbReference>
<sequence length="306" mass="35959">MINDLEELIINILVNDQKGEVILPKSKIFMILNMVNKNYNYAKYHMPKLSILTDISEEEINEFYGLSNDSLTNSLETAFKNLRKKSLLIKEEVMTVCVIDSNIQHNESESGVSIKEIVTGKDEYGENTYNYELGNVYKKHRPATSEEKKWILKSEIQALKDMELENKQEAFLSGKWKEYTQKIKEYIFDKYNIIYYYPSYKLTFNFDTISDIYDEINSLSAHECLLKEDNVNENIKILLINNAQKRHVKAKSLISDEGERKKKYTTREQINYLKNNQKLVDMLIDNDQNDIRNKIKSIDLIDKNSK</sequence>
<dbReference type="EMBL" id="CP070969">
    <property type="protein sequence ID" value="QSF43510.1"/>
    <property type="molecule type" value="Genomic_DNA"/>
</dbReference>
<protein>
    <submittedName>
        <fullName evidence="1">Uncharacterized protein</fullName>
    </submittedName>
</protein>
<proteinExistence type="predicted"/>
<name>A0ABX7LAN7_9BACL</name>